<dbReference type="Pfam" id="PF16761">
    <property type="entry name" value="Clr2_transil"/>
    <property type="match status" value="1"/>
</dbReference>
<dbReference type="Proteomes" id="UP000799291">
    <property type="component" value="Unassembled WGS sequence"/>
</dbReference>
<dbReference type="GO" id="GO:0070824">
    <property type="term" value="C:SHREC complex"/>
    <property type="evidence" value="ECO:0007669"/>
    <property type="project" value="InterPro"/>
</dbReference>
<feature type="region of interest" description="Disordered" evidence="1">
    <location>
        <begin position="127"/>
        <end position="158"/>
    </location>
</feature>
<name>A0A6G1IT28_9PLEO</name>
<evidence type="ECO:0000259" key="2">
    <source>
        <dbReference type="Pfam" id="PF10383"/>
    </source>
</evidence>
<reference evidence="4" key="1">
    <citation type="journal article" date="2020" name="Stud. Mycol.">
        <title>101 Dothideomycetes genomes: a test case for predicting lifestyles and emergence of pathogens.</title>
        <authorList>
            <person name="Haridas S."/>
            <person name="Albert R."/>
            <person name="Binder M."/>
            <person name="Bloem J."/>
            <person name="Labutti K."/>
            <person name="Salamov A."/>
            <person name="Andreopoulos B."/>
            <person name="Baker S."/>
            <person name="Barry K."/>
            <person name="Bills G."/>
            <person name="Bluhm B."/>
            <person name="Cannon C."/>
            <person name="Castanera R."/>
            <person name="Culley D."/>
            <person name="Daum C."/>
            <person name="Ezra D."/>
            <person name="Gonzalez J."/>
            <person name="Henrissat B."/>
            <person name="Kuo A."/>
            <person name="Liang C."/>
            <person name="Lipzen A."/>
            <person name="Lutzoni F."/>
            <person name="Magnuson J."/>
            <person name="Mondo S."/>
            <person name="Nolan M."/>
            <person name="Ohm R."/>
            <person name="Pangilinan J."/>
            <person name="Park H.-J."/>
            <person name="Ramirez L."/>
            <person name="Alfaro M."/>
            <person name="Sun H."/>
            <person name="Tritt A."/>
            <person name="Yoshinaga Y."/>
            <person name="Zwiers L.-H."/>
            <person name="Turgeon B."/>
            <person name="Goodwin S."/>
            <person name="Spatafora J."/>
            <person name="Crous P."/>
            <person name="Grigoriev I."/>
        </authorList>
    </citation>
    <scope>NUCLEOTIDE SEQUENCE</scope>
    <source>
        <strain evidence="4">CBS 122367</strain>
    </source>
</reference>
<evidence type="ECO:0008006" key="6">
    <source>
        <dbReference type="Google" id="ProtNLM"/>
    </source>
</evidence>
<proteinExistence type="predicted"/>
<dbReference type="Pfam" id="PF10383">
    <property type="entry name" value="Clr2"/>
    <property type="match status" value="1"/>
</dbReference>
<evidence type="ECO:0000313" key="5">
    <source>
        <dbReference type="Proteomes" id="UP000799291"/>
    </source>
</evidence>
<dbReference type="AlphaFoldDB" id="A0A6G1IT28"/>
<organism evidence="4 5">
    <name type="scientific">Lentithecium fluviatile CBS 122367</name>
    <dbReference type="NCBI Taxonomy" id="1168545"/>
    <lineage>
        <taxon>Eukaryota</taxon>
        <taxon>Fungi</taxon>
        <taxon>Dikarya</taxon>
        <taxon>Ascomycota</taxon>
        <taxon>Pezizomycotina</taxon>
        <taxon>Dothideomycetes</taxon>
        <taxon>Pleosporomycetidae</taxon>
        <taxon>Pleosporales</taxon>
        <taxon>Massarineae</taxon>
        <taxon>Lentitheciaceae</taxon>
        <taxon>Lentithecium</taxon>
    </lineage>
</organism>
<evidence type="ECO:0000256" key="1">
    <source>
        <dbReference type="SAM" id="MobiDB-lite"/>
    </source>
</evidence>
<dbReference type="InterPro" id="IPR031915">
    <property type="entry name" value="Clr2_N"/>
</dbReference>
<evidence type="ECO:0000259" key="3">
    <source>
        <dbReference type="Pfam" id="PF16761"/>
    </source>
</evidence>
<feature type="compositionally biased region" description="Low complexity" evidence="1">
    <location>
        <begin position="129"/>
        <end position="154"/>
    </location>
</feature>
<dbReference type="GO" id="GO:0030466">
    <property type="term" value="P:silent mating-type cassette heterochromatin formation"/>
    <property type="evidence" value="ECO:0007669"/>
    <property type="project" value="TreeGrafter"/>
</dbReference>
<keyword evidence="5" id="KW-1185">Reference proteome</keyword>
<feature type="domain" description="Cryptic loci regulator 2 C-terminal" evidence="2">
    <location>
        <begin position="401"/>
        <end position="522"/>
    </location>
</feature>
<evidence type="ECO:0000313" key="4">
    <source>
        <dbReference type="EMBL" id="KAF2681029.1"/>
    </source>
</evidence>
<dbReference type="GO" id="GO:0033553">
    <property type="term" value="C:rDNA heterochromatin"/>
    <property type="evidence" value="ECO:0007669"/>
    <property type="project" value="TreeGrafter"/>
</dbReference>
<dbReference type="GO" id="GO:0031934">
    <property type="term" value="C:mating-type region heterochromatin"/>
    <property type="evidence" value="ECO:0007669"/>
    <property type="project" value="TreeGrafter"/>
</dbReference>
<feature type="compositionally biased region" description="Polar residues" evidence="1">
    <location>
        <begin position="650"/>
        <end position="659"/>
    </location>
</feature>
<dbReference type="OrthoDB" id="438224at2759"/>
<dbReference type="PANTHER" id="PTHR38046">
    <property type="entry name" value="CRYPTIC LOCI REGULATOR 2"/>
    <property type="match status" value="1"/>
</dbReference>
<accession>A0A6G1IT28</accession>
<feature type="domain" description="Cryptic loci regulator 2 N-terminal" evidence="3">
    <location>
        <begin position="56"/>
        <end position="120"/>
    </location>
</feature>
<feature type="region of interest" description="Disordered" evidence="1">
    <location>
        <begin position="631"/>
        <end position="710"/>
    </location>
</feature>
<sequence length="710" mass="78988">MPAQVIVPLKGGSDADANHRPVGPTYTQVDPPTLYLEKLGQQWMKARGEARPGVTYILEALPAGYALFQKPRVSRPSYVDKWLYGHPNHKPFDSPNRFFPHFQYLMENEGNSIGCPCTVCNTKGGVLPKGEGSSSSSKRSSSGASSTKSTQSTPPKRKLALAPVPTSFLASAPYQHKGRPKMVLTGMDASRVDEEGTPDVYRNLIDKLKRYGELDEAVMEPMSMDWRAEQSILPELLRSLEEELQWVPRAGDIVLYIGDIPEGFELLQNESTGEHLFWDPDIEDFAGEPTWQAGLVGQTPADSVTTEDAVYQVQKETNVSISGVRVEPLPDPNDGNKALSKRYKYVPVSQTRPFILWKEYLGHIAEKDWHLTIKNALSVMATMSLMGKHRFRGHWPEAQIYCHGIYIGSEMLAVGDTVRLLPKAGEAECTDILVIKSIRLKLLNLDKASTNDYDEGRPYNSECWIFGSAYSTDSSRTSKEWLSAANALTPKSAEGYAKWYPLHPSNKELAVPFSRILGRLFEHDAMNLWLPSNGPRDLDQGRVGLLEAREFARAHDQRITASLDATWFWGDSRAEALDLQTVNGLDVSRYDAERDPRELRKKIKVIEGVGREQNPRPATGAPRDLRVFMAPSAASTLPTRTSIKRELGSFSGNSSTDENSGPGPGRNGHDVIDLSSSDDEDEEIRQHTRVVDDAPSMSQQKKAKVMVFID</sequence>
<protein>
    <recommendedName>
        <fullName evidence="6">Cryptic loci regulator 2 N-terminal domain-containing protein</fullName>
    </recommendedName>
</protein>
<gene>
    <name evidence="4" type="ORF">K458DRAFT_433906</name>
</gene>
<dbReference type="InterPro" id="IPR038986">
    <property type="entry name" value="Clr2"/>
</dbReference>
<dbReference type="EMBL" id="MU005593">
    <property type="protein sequence ID" value="KAF2681029.1"/>
    <property type="molecule type" value="Genomic_DNA"/>
</dbReference>
<dbReference type="PANTHER" id="PTHR38046:SF1">
    <property type="entry name" value="CRYPTIC LOCI REGULATOR 2"/>
    <property type="match status" value="1"/>
</dbReference>
<dbReference type="InterPro" id="IPR018839">
    <property type="entry name" value="Tscrpt-silencing_Clr2_C"/>
</dbReference>